<feature type="binding site" evidence="18">
    <location>
        <position position="156"/>
    </location>
    <ligand>
        <name>substrate</name>
    </ligand>
</feature>
<feature type="binding site" evidence="18">
    <location>
        <position position="53"/>
    </location>
    <ligand>
        <name>substrate</name>
    </ligand>
</feature>
<dbReference type="GO" id="GO:0046872">
    <property type="term" value="F:metal ion binding"/>
    <property type="evidence" value="ECO:0007669"/>
    <property type="project" value="UniProtKB-KW"/>
</dbReference>
<evidence type="ECO:0000256" key="1">
    <source>
        <dbReference type="ARBA" id="ARBA00001936"/>
    </source>
</evidence>
<evidence type="ECO:0000256" key="16">
    <source>
        <dbReference type="ARBA" id="ARBA00049244"/>
    </source>
</evidence>
<evidence type="ECO:0000313" key="24">
    <source>
        <dbReference type="Proteomes" id="UP000018542"/>
    </source>
</evidence>
<evidence type="ECO:0000256" key="9">
    <source>
        <dbReference type="ARBA" id="ARBA00022801"/>
    </source>
</evidence>
<dbReference type="RefSeq" id="WP_023785802.1">
    <property type="nucleotide sequence ID" value="NC_022997.1"/>
</dbReference>
<evidence type="ECO:0000256" key="3">
    <source>
        <dbReference type="ARBA" id="ARBA00020352"/>
    </source>
</evidence>
<dbReference type="CDD" id="cd06131">
    <property type="entry name" value="DNA_pol_III_epsilon_Ecoli_like"/>
    <property type="match status" value="1"/>
</dbReference>
<dbReference type="NCBIfam" id="TIGR01406">
    <property type="entry name" value="dnaQ_proteo"/>
    <property type="match status" value="1"/>
</dbReference>
<dbReference type="OrthoDB" id="9804290at2"/>
<dbReference type="EC" id="2.7.7.7" evidence="2 20"/>
<evidence type="ECO:0000256" key="14">
    <source>
        <dbReference type="ARBA" id="ARBA00025483"/>
    </source>
</evidence>
<dbReference type="PANTHER" id="PTHR30231:SF41">
    <property type="entry name" value="DNA POLYMERASE III SUBUNIT EPSILON"/>
    <property type="match status" value="1"/>
</dbReference>
<evidence type="ECO:0000256" key="13">
    <source>
        <dbReference type="ARBA" id="ARBA00023211"/>
    </source>
</evidence>
<organism evidence="23 24">
    <name type="scientific">Hyphomicrobium nitrativorans NL23</name>
    <dbReference type="NCBI Taxonomy" id="1029756"/>
    <lineage>
        <taxon>Bacteria</taxon>
        <taxon>Pseudomonadati</taxon>
        <taxon>Pseudomonadota</taxon>
        <taxon>Alphaproteobacteria</taxon>
        <taxon>Hyphomicrobiales</taxon>
        <taxon>Hyphomicrobiaceae</taxon>
        <taxon>Hyphomicrobium</taxon>
    </lineage>
</organism>
<evidence type="ECO:0000256" key="15">
    <source>
        <dbReference type="ARBA" id="ARBA00026073"/>
    </source>
</evidence>
<feature type="region of interest" description="Disordered" evidence="21">
    <location>
        <begin position="178"/>
        <end position="203"/>
    </location>
</feature>
<gene>
    <name evidence="20" type="primary">dnaQ</name>
    <name evidence="23" type="ORF">W911_01850</name>
</gene>
<proteinExistence type="predicted"/>
<dbReference type="GO" id="GO:0008408">
    <property type="term" value="F:3'-5' exonuclease activity"/>
    <property type="evidence" value="ECO:0007669"/>
    <property type="project" value="TreeGrafter"/>
</dbReference>
<evidence type="ECO:0000256" key="19">
    <source>
        <dbReference type="PIRSR" id="PIRSR606309-3"/>
    </source>
</evidence>
<dbReference type="STRING" id="1029756.W911_01850"/>
<evidence type="ECO:0000256" key="5">
    <source>
        <dbReference type="ARBA" id="ARBA00022695"/>
    </source>
</evidence>
<dbReference type="EMBL" id="CP006912">
    <property type="protein sequence ID" value="AHB47425.1"/>
    <property type="molecule type" value="Genomic_DNA"/>
</dbReference>
<evidence type="ECO:0000256" key="17">
    <source>
        <dbReference type="PIRSR" id="PIRSR606309-1"/>
    </source>
</evidence>
<evidence type="ECO:0000256" key="12">
    <source>
        <dbReference type="ARBA" id="ARBA00022932"/>
    </source>
</evidence>
<evidence type="ECO:0000256" key="4">
    <source>
        <dbReference type="ARBA" id="ARBA00022679"/>
    </source>
</evidence>
<dbReference type="FunFam" id="3.30.420.10:FF:000012">
    <property type="entry name" value="DNA polymerase III subunit epsilon"/>
    <property type="match status" value="1"/>
</dbReference>
<comment type="catalytic activity">
    <reaction evidence="16 20">
        <text>DNA(n) + a 2'-deoxyribonucleoside 5'-triphosphate = DNA(n+1) + diphosphate</text>
        <dbReference type="Rhea" id="RHEA:22508"/>
        <dbReference type="Rhea" id="RHEA-COMP:17339"/>
        <dbReference type="Rhea" id="RHEA-COMP:17340"/>
        <dbReference type="ChEBI" id="CHEBI:33019"/>
        <dbReference type="ChEBI" id="CHEBI:61560"/>
        <dbReference type="ChEBI" id="CHEBI:173112"/>
        <dbReference type="EC" id="2.7.7.7"/>
    </reaction>
</comment>
<dbReference type="NCBIfam" id="NF004316">
    <property type="entry name" value="PRK05711.1"/>
    <property type="match status" value="1"/>
</dbReference>
<feature type="binding site" evidence="19">
    <location>
        <position position="10"/>
    </location>
    <ligand>
        <name>a divalent metal cation</name>
        <dbReference type="ChEBI" id="CHEBI:60240"/>
        <label>1</label>
        <note>catalytic</note>
    </ligand>
</feature>
<feature type="binding site" evidence="18">
    <location>
        <position position="8"/>
    </location>
    <ligand>
        <name>substrate</name>
    </ligand>
</feature>
<feature type="binding site" evidence="19">
    <location>
        <position position="156"/>
    </location>
    <ligand>
        <name>a divalent metal cation</name>
        <dbReference type="ChEBI" id="CHEBI:60240"/>
        <label>1</label>
        <note>catalytic</note>
    </ligand>
</feature>
<dbReference type="PANTHER" id="PTHR30231">
    <property type="entry name" value="DNA POLYMERASE III SUBUNIT EPSILON"/>
    <property type="match status" value="1"/>
</dbReference>
<dbReference type="InterPro" id="IPR006054">
    <property type="entry name" value="DnaQ"/>
</dbReference>
<keyword evidence="9 20" id="KW-0378">Hydrolase</keyword>
<dbReference type="Proteomes" id="UP000018542">
    <property type="component" value="Chromosome"/>
</dbReference>
<evidence type="ECO:0000256" key="11">
    <source>
        <dbReference type="ARBA" id="ARBA00022842"/>
    </source>
</evidence>
<keyword evidence="7 20" id="KW-0540">Nuclease</keyword>
<evidence type="ECO:0000256" key="10">
    <source>
        <dbReference type="ARBA" id="ARBA00022839"/>
    </source>
</evidence>
<dbReference type="GO" id="GO:0003887">
    <property type="term" value="F:DNA-directed DNA polymerase activity"/>
    <property type="evidence" value="ECO:0007669"/>
    <property type="project" value="UniProtKB-KW"/>
</dbReference>
<dbReference type="GO" id="GO:0003677">
    <property type="term" value="F:DNA binding"/>
    <property type="evidence" value="ECO:0007669"/>
    <property type="project" value="InterPro"/>
</dbReference>
<dbReference type="InterPro" id="IPR013520">
    <property type="entry name" value="Ribonucl_H"/>
</dbReference>
<keyword evidence="24" id="KW-1185">Reference proteome</keyword>
<comment type="cofactor">
    <cofactor evidence="19">
        <name>Mg(2+)</name>
        <dbReference type="ChEBI" id="CHEBI:18420"/>
    </cofactor>
    <cofactor evidence="19">
        <name>Mn(2+)</name>
        <dbReference type="ChEBI" id="CHEBI:29035"/>
    </cofactor>
    <text evidence="19">Binds 2 divalent metal cations. Magnesium or manganese.</text>
</comment>
<dbReference type="SMART" id="SM00479">
    <property type="entry name" value="EXOIII"/>
    <property type="match status" value="1"/>
</dbReference>
<protein>
    <recommendedName>
        <fullName evidence="3 20">DNA polymerase III subunit epsilon</fullName>
        <ecNumber evidence="2 20">2.7.7.7</ecNumber>
    </recommendedName>
</protein>
<keyword evidence="10 20" id="KW-0269">Exonuclease</keyword>
<feature type="domain" description="Exonuclease" evidence="22">
    <location>
        <begin position="3"/>
        <end position="173"/>
    </location>
</feature>
<sequence length="241" mass="26241">MLREIVLDTETTGLDPRKGDRLVEIGCIEIVNRNPTGREFHQFINPERTVPAEAEAVHGLSTQFLLDKPVFADVAGDFLDFIAGDTLVIHNATFDVGFLNAELERLKLGPLAMSRVVDTLQLARRKHPAGPNSLDALCKRYGIDNSKRIKHGALMDSLLLAEVYVELLGERQATLGLGSNRGSAARDGRTGGPAKPAARPAPLAPRLSAAEIEVHRAFVETLGENALWKRYLASEKTDDAA</sequence>
<comment type="function">
    <text evidence="14 20">DNA polymerase III is a complex, multichain enzyme responsible for most of the replicative synthesis in bacteria. The epsilon subunit contain the editing function and is a proofreading 3'-5' exonuclease.</text>
</comment>
<dbReference type="AlphaFoldDB" id="V5SBL3"/>
<evidence type="ECO:0000313" key="23">
    <source>
        <dbReference type="EMBL" id="AHB47425.1"/>
    </source>
</evidence>
<keyword evidence="11 19" id="KW-0460">Magnesium</keyword>
<dbReference type="HOGENOM" id="CLU_047806_2_1_5"/>
<feature type="binding site" evidence="19">
    <location>
        <position position="8"/>
    </location>
    <ligand>
        <name>a divalent metal cation</name>
        <dbReference type="ChEBI" id="CHEBI:60240"/>
        <label>1</label>
        <note>catalytic</note>
    </ligand>
</feature>
<reference evidence="23 24" key="1">
    <citation type="journal article" date="2014" name="Genome Announc.">
        <title>Complete Genome Sequence of Hyphomicrobium nitrativorans Strain NL23, a Denitrifying Bacterium Isolated from Biofilm of a Methanol-Fed Denitrification System Treating Seawater at the Montreal Biodome.</title>
        <authorList>
            <person name="Martineau C."/>
            <person name="Villeneuve C."/>
            <person name="Mauffrey F."/>
            <person name="Villemur R."/>
        </authorList>
    </citation>
    <scope>NUCLEOTIDE SEQUENCE [LARGE SCALE GENOMIC DNA]</scope>
    <source>
        <strain evidence="23">NL23</strain>
    </source>
</reference>
<name>V5SBL3_9HYPH</name>
<evidence type="ECO:0000256" key="20">
    <source>
        <dbReference type="RuleBase" id="RU364087"/>
    </source>
</evidence>
<evidence type="ECO:0000256" key="18">
    <source>
        <dbReference type="PIRSR" id="PIRSR606309-2"/>
    </source>
</evidence>
<evidence type="ECO:0000256" key="6">
    <source>
        <dbReference type="ARBA" id="ARBA00022705"/>
    </source>
</evidence>
<feature type="compositionally biased region" description="Low complexity" evidence="21">
    <location>
        <begin position="193"/>
        <end position="203"/>
    </location>
</feature>
<accession>V5SBL3</accession>
<dbReference type="KEGG" id="hni:W911_01850"/>
<dbReference type="InterPro" id="IPR036397">
    <property type="entry name" value="RNaseH_sf"/>
</dbReference>
<dbReference type="SUPFAM" id="SSF53098">
    <property type="entry name" value="Ribonuclease H-like"/>
    <property type="match status" value="1"/>
</dbReference>
<comment type="subunit">
    <text evidence="15 20">DNA polymerase III contains a core (composed of alpha, epsilon and theta chains) that associates with a tau subunit. This core dimerizes to form the POLIII' complex. PolIII' associates with the gamma complex (composed of gamma, delta, delta', psi and chi chains) and with the beta chain to form the complete DNA polymerase III complex.</text>
</comment>
<evidence type="ECO:0000256" key="2">
    <source>
        <dbReference type="ARBA" id="ARBA00012417"/>
    </source>
</evidence>
<feature type="active site" description="Proton acceptor" evidence="17">
    <location>
        <position position="151"/>
    </location>
</feature>
<feature type="binding site" evidence="18">
    <location>
        <position position="58"/>
    </location>
    <ligand>
        <name>substrate</name>
    </ligand>
</feature>
<keyword evidence="8 19" id="KW-0479">Metal-binding</keyword>
<evidence type="ECO:0000259" key="22">
    <source>
        <dbReference type="SMART" id="SM00479"/>
    </source>
</evidence>
<dbReference type="InterPro" id="IPR012337">
    <property type="entry name" value="RNaseH-like_sf"/>
</dbReference>
<feature type="binding site" evidence="18">
    <location>
        <position position="10"/>
    </location>
    <ligand>
        <name>substrate</name>
    </ligand>
</feature>
<dbReference type="GO" id="GO:0045004">
    <property type="term" value="P:DNA replication proofreading"/>
    <property type="evidence" value="ECO:0007669"/>
    <property type="project" value="TreeGrafter"/>
</dbReference>
<evidence type="ECO:0000256" key="7">
    <source>
        <dbReference type="ARBA" id="ARBA00022722"/>
    </source>
</evidence>
<keyword evidence="12 20" id="KW-0239">DNA-directed DNA polymerase</keyword>
<keyword evidence="4 20" id="KW-0808">Transferase</keyword>
<evidence type="ECO:0000256" key="8">
    <source>
        <dbReference type="ARBA" id="ARBA00022723"/>
    </source>
</evidence>
<keyword evidence="5 20" id="KW-0548">Nucleotidyltransferase</keyword>
<dbReference type="PATRIC" id="fig|1029756.8.peg.393"/>
<comment type="cofactor">
    <cofactor evidence="1 20">
        <name>Mn(2+)</name>
        <dbReference type="ChEBI" id="CHEBI:29035"/>
    </cofactor>
</comment>
<keyword evidence="6 20" id="KW-0235">DNA replication</keyword>
<dbReference type="Pfam" id="PF00929">
    <property type="entry name" value="RNase_T"/>
    <property type="match status" value="1"/>
</dbReference>
<dbReference type="Gene3D" id="3.30.420.10">
    <property type="entry name" value="Ribonuclease H-like superfamily/Ribonuclease H"/>
    <property type="match status" value="1"/>
</dbReference>
<keyword evidence="13 19" id="KW-0464">Manganese</keyword>
<evidence type="ECO:0000256" key="21">
    <source>
        <dbReference type="SAM" id="MobiDB-lite"/>
    </source>
</evidence>
<dbReference type="InterPro" id="IPR006309">
    <property type="entry name" value="DnaQ_proteo"/>
</dbReference>
<dbReference type="NCBIfam" id="TIGR00573">
    <property type="entry name" value="dnaq"/>
    <property type="match status" value="1"/>
</dbReference>
<dbReference type="GO" id="GO:0005829">
    <property type="term" value="C:cytosol"/>
    <property type="evidence" value="ECO:0007669"/>
    <property type="project" value="TreeGrafter"/>
</dbReference>